<dbReference type="KEGG" id="mmr:Mmar10_0294"/>
<dbReference type="Pfam" id="PF09694">
    <property type="entry name" value="Gcw_chp"/>
    <property type="match status" value="1"/>
</dbReference>
<accession>Q0AT00</accession>
<gene>
    <name evidence="2" type="ordered locus">Mmar10_0294</name>
</gene>
<name>Q0AT00_MARMM</name>
<dbReference type="NCBIfam" id="TIGR02001">
    <property type="entry name" value="gcw_chp"/>
    <property type="match status" value="1"/>
</dbReference>
<feature type="signal peptide" evidence="1">
    <location>
        <begin position="1"/>
        <end position="21"/>
    </location>
</feature>
<dbReference type="Proteomes" id="UP000001964">
    <property type="component" value="Chromosome"/>
</dbReference>
<dbReference type="STRING" id="394221.Mmar10_0294"/>
<dbReference type="AlphaFoldDB" id="Q0AT00"/>
<dbReference type="eggNOG" id="ENOG50339CR">
    <property type="taxonomic scope" value="Bacteria"/>
</dbReference>
<evidence type="ECO:0000313" key="3">
    <source>
        <dbReference type="Proteomes" id="UP000001964"/>
    </source>
</evidence>
<evidence type="ECO:0000313" key="2">
    <source>
        <dbReference type="EMBL" id="ABI64587.1"/>
    </source>
</evidence>
<dbReference type="OrthoDB" id="9793561at2"/>
<protein>
    <submittedName>
        <fullName evidence="2">Uncharacterized protein</fullName>
    </submittedName>
</protein>
<keyword evidence="1" id="KW-0732">Signal</keyword>
<proteinExistence type="predicted"/>
<organism evidence="2 3">
    <name type="scientific">Maricaulis maris (strain MCS10)</name>
    <name type="common">Caulobacter maris</name>
    <dbReference type="NCBI Taxonomy" id="394221"/>
    <lineage>
        <taxon>Bacteria</taxon>
        <taxon>Pseudomonadati</taxon>
        <taxon>Pseudomonadota</taxon>
        <taxon>Alphaproteobacteria</taxon>
        <taxon>Maricaulales</taxon>
        <taxon>Maricaulaceae</taxon>
        <taxon>Maricaulis</taxon>
    </lineage>
</organism>
<feature type="chain" id="PRO_5004168709" evidence="1">
    <location>
        <begin position="22"/>
        <end position="223"/>
    </location>
</feature>
<dbReference type="RefSeq" id="WP_011642234.1">
    <property type="nucleotide sequence ID" value="NC_008347.1"/>
</dbReference>
<sequence length="223" mass="23585" precursor="true">MKTKILALGLAACCFTAPVAAQEVTGNVALTTDYIFRGVTQTDGGPAISGGFDVEADGFYVGVWGSSVDFSDATTMELDLYGGYAFSGAGFDWDIGVIYYAYPDSPSAGGDQNFVEFYGGIGREFGPVAWDAKVSYSPEFYGEIGQAWYLETGIGMEVVEGISVDGRIGASQFDDVPAADYEDYQVGVSGTVFGNVGWDLRYHDLSDGGDDSIVLSFSQSFGG</sequence>
<keyword evidence="3" id="KW-1185">Reference proteome</keyword>
<dbReference type="EMBL" id="CP000449">
    <property type="protein sequence ID" value="ABI64587.1"/>
    <property type="molecule type" value="Genomic_DNA"/>
</dbReference>
<evidence type="ECO:0000256" key="1">
    <source>
        <dbReference type="SAM" id="SignalP"/>
    </source>
</evidence>
<dbReference type="InterPro" id="IPR010239">
    <property type="entry name" value="CHP02001"/>
</dbReference>
<reference evidence="2 3" key="1">
    <citation type="submission" date="2006-08" db="EMBL/GenBank/DDBJ databases">
        <title>Complete sequence of Maricaulis maris MCS10.</title>
        <authorList>
            <consortium name="US DOE Joint Genome Institute"/>
            <person name="Copeland A."/>
            <person name="Lucas S."/>
            <person name="Lapidus A."/>
            <person name="Barry K."/>
            <person name="Detter J.C."/>
            <person name="Glavina del Rio T."/>
            <person name="Hammon N."/>
            <person name="Israni S."/>
            <person name="Dalin E."/>
            <person name="Tice H."/>
            <person name="Pitluck S."/>
            <person name="Saunders E."/>
            <person name="Brettin T."/>
            <person name="Bruce D."/>
            <person name="Han C."/>
            <person name="Tapia R."/>
            <person name="Gilna P."/>
            <person name="Schmutz J."/>
            <person name="Larimer F."/>
            <person name="Land M."/>
            <person name="Hauser L."/>
            <person name="Kyrpides N."/>
            <person name="Mikhailova N."/>
            <person name="Viollier P."/>
            <person name="Stephens C."/>
            <person name="Richardson P."/>
        </authorList>
    </citation>
    <scope>NUCLEOTIDE SEQUENCE [LARGE SCALE GENOMIC DNA]</scope>
    <source>
        <strain evidence="2 3">MCS10</strain>
    </source>
</reference>
<dbReference type="HOGENOM" id="CLU_074587_3_0_5"/>